<gene>
    <name evidence="1" type="ORF">DEO72_LG1g2170</name>
</gene>
<evidence type="ECO:0000313" key="2">
    <source>
        <dbReference type="Proteomes" id="UP000501690"/>
    </source>
</evidence>
<keyword evidence="2" id="KW-1185">Reference proteome</keyword>
<dbReference type="Proteomes" id="UP000501690">
    <property type="component" value="Linkage Group LG1"/>
</dbReference>
<dbReference type="AlphaFoldDB" id="A0A4D6KXP5"/>
<reference evidence="1 2" key="1">
    <citation type="submission" date="2019-04" db="EMBL/GenBank/DDBJ databases">
        <title>An improved genome assembly and genetic linkage map for asparagus bean, Vigna unguiculata ssp. sesquipedialis.</title>
        <authorList>
            <person name="Xia Q."/>
            <person name="Zhang R."/>
            <person name="Dong Y."/>
        </authorList>
    </citation>
    <scope>NUCLEOTIDE SEQUENCE [LARGE SCALE GENOMIC DNA]</scope>
    <source>
        <tissue evidence="1">Leaf</tissue>
    </source>
</reference>
<organism evidence="1 2">
    <name type="scientific">Vigna unguiculata</name>
    <name type="common">Cowpea</name>
    <dbReference type="NCBI Taxonomy" id="3917"/>
    <lineage>
        <taxon>Eukaryota</taxon>
        <taxon>Viridiplantae</taxon>
        <taxon>Streptophyta</taxon>
        <taxon>Embryophyta</taxon>
        <taxon>Tracheophyta</taxon>
        <taxon>Spermatophyta</taxon>
        <taxon>Magnoliopsida</taxon>
        <taxon>eudicotyledons</taxon>
        <taxon>Gunneridae</taxon>
        <taxon>Pentapetalae</taxon>
        <taxon>rosids</taxon>
        <taxon>fabids</taxon>
        <taxon>Fabales</taxon>
        <taxon>Fabaceae</taxon>
        <taxon>Papilionoideae</taxon>
        <taxon>50 kb inversion clade</taxon>
        <taxon>NPAAA clade</taxon>
        <taxon>indigoferoid/millettioid clade</taxon>
        <taxon>Phaseoleae</taxon>
        <taxon>Vigna</taxon>
    </lineage>
</organism>
<sequence length="51" mass="5620">MDLLSESRCKAVKQGFVRWKSTKQATEGDYGVQNLTGKVTLGFSLGEGELR</sequence>
<proteinExistence type="predicted"/>
<name>A0A4D6KXP5_VIGUN</name>
<evidence type="ECO:0000313" key="1">
    <source>
        <dbReference type="EMBL" id="QCD78534.1"/>
    </source>
</evidence>
<accession>A0A4D6KXP5</accession>
<dbReference type="EMBL" id="CP039345">
    <property type="protein sequence ID" value="QCD78534.1"/>
    <property type="molecule type" value="Genomic_DNA"/>
</dbReference>
<protein>
    <submittedName>
        <fullName evidence="1">Uncharacterized protein</fullName>
    </submittedName>
</protein>